<evidence type="ECO:0000256" key="6">
    <source>
        <dbReference type="ARBA" id="ARBA00035673"/>
    </source>
</evidence>
<feature type="transmembrane region" description="Helical" evidence="9">
    <location>
        <begin position="12"/>
        <end position="30"/>
    </location>
</feature>
<dbReference type="GO" id="GO:0047408">
    <property type="term" value="F:alkenylglycerophosphocholine hydrolase activity"/>
    <property type="evidence" value="ECO:0007669"/>
    <property type="project" value="UniProtKB-EC"/>
</dbReference>
<keyword evidence="3 9" id="KW-0812">Transmembrane</keyword>
<evidence type="ECO:0000256" key="4">
    <source>
        <dbReference type="ARBA" id="ARBA00022989"/>
    </source>
</evidence>
<dbReference type="PANTHER" id="PTHR31885">
    <property type="entry name" value="GH04784P"/>
    <property type="match status" value="1"/>
</dbReference>
<evidence type="ECO:0000256" key="2">
    <source>
        <dbReference type="ARBA" id="ARBA00007375"/>
    </source>
</evidence>
<feature type="transmembrane region" description="Helical" evidence="9">
    <location>
        <begin position="139"/>
        <end position="157"/>
    </location>
</feature>
<feature type="transmembrane region" description="Helical" evidence="9">
    <location>
        <begin position="199"/>
        <end position="217"/>
    </location>
</feature>
<feature type="transmembrane region" description="Helical" evidence="9">
    <location>
        <begin position="169"/>
        <end position="187"/>
    </location>
</feature>
<evidence type="ECO:0000256" key="8">
    <source>
        <dbReference type="ARBA" id="ARBA00049560"/>
    </source>
</evidence>
<feature type="transmembrane region" description="Helical" evidence="9">
    <location>
        <begin position="36"/>
        <end position="54"/>
    </location>
</feature>
<evidence type="ECO:0000256" key="1">
    <source>
        <dbReference type="ARBA" id="ARBA00004141"/>
    </source>
</evidence>
<dbReference type="EC" id="3.3.2.2" evidence="6"/>
<proteinExistence type="evidence at transcript level"/>
<evidence type="ECO:0000256" key="5">
    <source>
        <dbReference type="ARBA" id="ARBA00023136"/>
    </source>
</evidence>
<evidence type="ECO:0000256" key="9">
    <source>
        <dbReference type="SAM" id="Phobius"/>
    </source>
</evidence>
<evidence type="ECO:0000256" key="7">
    <source>
        <dbReference type="ARBA" id="ARBA00049458"/>
    </source>
</evidence>
<feature type="transmembrane region" description="Helical" evidence="9">
    <location>
        <begin position="114"/>
        <end position="133"/>
    </location>
</feature>
<feature type="transmembrane region" description="Helical" evidence="9">
    <location>
        <begin position="89"/>
        <end position="107"/>
    </location>
</feature>
<comment type="subcellular location">
    <subcellularLocation>
        <location evidence="1">Membrane</location>
        <topology evidence="1">Multi-pass membrane protein</topology>
    </subcellularLocation>
</comment>
<comment type="catalytic activity">
    <reaction evidence="8">
        <text>a 1-O-(1Z-alkenyl)-sn-glycero-3-phosphocholine + H2O = a 2,3-saturated aldehyde + sn-glycerol 3-phosphocholine</text>
        <dbReference type="Rhea" id="RHEA:22544"/>
        <dbReference type="ChEBI" id="CHEBI:15377"/>
        <dbReference type="ChEBI" id="CHEBI:16870"/>
        <dbReference type="ChEBI" id="CHEBI:73359"/>
        <dbReference type="ChEBI" id="CHEBI:77287"/>
        <dbReference type="EC" id="3.3.2.2"/>
    </reaction>
</comment>
<keyword evidence="4 9" id="KW-1133">Transmembrane helix</keyword>
<keyword evidence="5 9" id="KW-0472">Membrane</keyword>
<dbReference type="PANTHER" id="PTHR31885:SF6">
    <property type="entry name" value="GH04784P"/>
    <property type="match status" value="1"/>
</dbReference>
<dbReference type="EMBL" id="BT127498">
    <property type="protein sequence ID" value="AEE62460.1"/>
    <property type="molecule type" value="mRNA"/>
</dbReference>
<organism evidence="10">
    <name type="scientific">Dendroctonus ponderosae</name>
    <name type="common">Mountain pine beetle</name>
    <dbReference type="NCBI Taxonomy" id="77166"/>
    <lineage>
        <taxon>Eukaryota</taxon>
        <taxon>Metazoa</taxon>
        <taxon>Ecdysozoa</taxon>
        <taxon>Arthropoda</taxon>
        <taxon>Hexapoda</taxon>
        <taxon>Insecta</taxon>
        <taxon>Pterygota</taxon>
        <taxon>Neoptera</taxon>
        <taxon>Endopterygota</taxon>
        <taxon>Coleoptera</taxon>
        <taxon>Polyphaga</taxon>
        <taxon>Cucujiformia</taxon>
        <taxon>Curculionidae</taxon>
        <taxon>Scolytinae</taxon>
        <taxon>Dendroctonus</taxon>
    </lineage>
</organism>
<dbReference type="Pfam" id="PF07947">
    <property type="entry name" value="YhhN"/>
    <property type="match status" value="1"/>
</dbReference>
<name>J3JW80_DENPD</name>
<reference evidence="10" key="1">
    <citation type="journal article" date="2012" name="Insect Biochem. Mol. Biol.">
        <title>Transcriptome and full-length cDNA resources for the mountain pine beetle, Dendroctonus ponderosae Hopkins, a major insect pest of pine forests.</title>
        <authorList>
            <person name="Keeling C.I."/>
            <person name="Henderson H."/>
            <person name="Li M."/>
            <person name="Yuen M."/>
            <person name="Clark E.L."/>
            <person name="Fraser J.D."/>
            <person name="Huber D.P."/>
            <person name="Liao N.Y."/>
            <person name="Roderick Docking T."/>
            <person name="Birol I."/>
            <person name="Chan S.K."/>
            <person name="Taylor G.A."/>
            <person name="Palmquist D."/>
            <person name="Jones S.J."/>
            <person name="Bohlmann J."/>
        </authorList>
    </citation>
    <scope>NUCLEOTIDE SEQUENCE</scope>
    <source>
        <tissue evidence="10">Heads</tissue>
    </source>
</reference>
<evidence type="ECO:0000256" key="3">
    <source>
        <dbReference type="ARBA" id="ARBA00022692"/>
    </source>
</evidence>
<protein>
    <recommendedName>
        <fullName evidence="6">lysoplasmalogenase</fullName>
        <ecNumber evidence="6">3.3.2.2</ecNumber>
    </recommendedName>
</protein>
<dbReference type="OrthoDB" id="2133758at2759"/>
<evidence type="ECO:0000313" key="10">
    <source>
        <dbReference type="EMBL" id="AEE62460.1"/>
    </source>
</evidence>
<comment type="catalytic activity">
    <reaction evidence="7">
        <text>a 1-O-(1Z-alkenyl)-sn-glycero-3-phosphoethanolamine + H2O = a 2,3-saturated aldehyde + sn-glycero-3-phosphoethanolamine</text>
        <dbReference type="Rhea" id="RHEA:16905"/>
        <dbReference type="ChEBI" id="CHEBI:15377"/>
        <dbReference type="ChEBI" id="CHEBI:73359"/>
        <dbReference type="ChEBI" id="CHEBI:77288"/>
        <dbReference type="ChEBI" id="CHEBI:143890"/>
        <dbReference type="EC" id="3.3.2.2"/>
    </reaction>
</comment>
<dbReference type="GO" id="GO:0016020">
    <property type="term" value="C:membrane"/>
    <property type="evidence" value="ECO:0007669"/>
    <property type="project" value="UniProtKB-SubCell"/>
</dbReference>
<accession>J3JW80</accession>
<dbReference type="AlphaFoldDB" id="J3JW80"/>
<sequence>MHSTEVQQRLALIKLLPFFISVVFYFRIFIYYEPSAVAVITKCAPIISLMYFVISTNKNENPLSQNILYGLMFGGVGDAFLIWKAGFLQGMLSFTLAHVYYIRAFGFKPLKIKLWFYLLVPALIVAAILYNGLYGVMRFVIPIYILVISMMIWRAWARIQPQKCSWIELATVSGSVLFGLSDFIIGIDQFVRPVAHAQVIIMSLYYAAQLGIALSVLQPNSL</sequence>
<dbReference type="InterPro" id="IPR012506">
    <property type="entry name" value="TMEM86B-like"/>
</dbReference>
<comment type="similarity">
    <text evidence="2">Belongs to the TMEM86 family.</text>
</comment>